<dbReference type="Pfam" id="PF00668">
    <property type="entry name" value="Condensation"/>
    <property type="match status" value="2"/>
</dbReference>
<dbReference type="CDD" id="cd19531">
    <property type="entry name" value="LCL_NRPS-like"/>
    <property type="match status" value="2"/>
</dbReference>
<dbReference type="SUPFAM" id="SSF47336">
    <property type="entry name" value="ACP-like"/>
    <property type="match status" value="2"/>
</dbReference>
<dbReference type="Gene3D" id="3.40.50.12780">
    <property type="entry name" value="N-terminal domain of ligase-like"/>
    <property type="match status" value="2"/>
</dbReference>
<dbReference type="InterPro" id="IPR006162">
    <property type="entry name" value="Ppantetheine_attach_site"/>
</dbReference>
<dbReference type="InterPro" id="IPR010071">
    <property type="entry name" value="AA_adenyl_dom"/>
</dbReference>
<dbReference type="InterPro" id="IPR042099">
    <property type="entry name" value="ANL_N_sf"/>
</dbReference>
<dbReference type="SUPFAM" id="SSF52777">
    <property type="entry name" value="CoA-dependent acyltransferases"/>
    <property type="match status" value="4"/>
</dbReference>
<dbReference type="Proteomes" id="UP000198251">
    <property type="component" value="Chromosome I"/>
</dbReference>
<dbReference type="RefSeq" id="WP_089002379.1">
    <property type="nucleotide sequence ID" value="NZ_LT607733.1"/>
</dbReference>
<accession>A0A1C5GG93</accession>
<feature type="domain" description="Carrier" evidence="5">
    <location>
        <begin position="2023"/>
        <end position="2098"/>
    </location>
</feature>
<dbReference type="GO" id="GO:0031177">
    <property type="term" value="F:phosphopantetheine binding"/>
    <property type="evidence" value="ECO:0007669"/>
    <property type="project" value="InterPro"/>
</dbReference>
<dbReference type="InterPro" id="IPR009081">
    <property type="entry name" value="PP-bd_ACP"/>
</dbReference>
<dbReference type="PROSITE" id="PS50075">
    <property type="entry name" value="CARRIER"/>
    <property type="match status" value="2"/>
</dbReference>
<feature type="compositionally biased region" description="Basic and acidic residues" evidence="4">
    <location>
        <begin position="1631"/>
        <end position="1640"/>
    </location>
</feature>
<dbReference type="InterPro" id="IPR001242">
    <property type="entry name" value="Condensation_dom"/>
</dbReference>
<evidence type="ECO:0000256" key="4">
    <source>
        <dbReference type="SAM" id="MobiDB-lite"/>
    </source>
</evidence>
<dbReference type="GO" id="GO:0043041">
    <property type="term" value="P:amino acid activation for nonribosomal peptide biosynthetic process"/>
    <property type="evidence" value="ECO:0007669"/>
    <property type="project" value="TreeGrafter"/>
</dbReference>
<dbReference type="GO" id="GO:0005737">
    <property type="term" value="C:cytoplasm"/>
    <property type="evidence" value="ECO:0007669"/>
    <property type="project" value="TreeGrafter"/>
</dbReference>
<evidence type="ECO:0000259" key="5">
    <source>
        <dbReference type="PROSITE" id="PS50075"/>
    </source>
</evidence>
<dbReference type="SUPFAM" id="SSF56801">
    <property type="entry name" value="Acetyl-CoA synthetase-like"/>
    <property type="match status" value="2"/>
</dbReference>
<sequence length="2124" mass="225687">MSAELSPLQRQLLAQIIKGGGVGAPMPAPATLPRRRGNDPVPLSYAQEAVWHLHQIAGDVPLFNVVAADWMADGTDAASFVRALRGVVERHDAMRMAIQAGADGRPLLTVAAEVPVEVEELTAADGDGPDGVFAAALAVTARPYRLDQAPLWRAAVITTPSGRRLALFAAHHIALDAASLALVIEDMASGGSPPPVGFLDFAVWQRDRIRDGGAKADLDYWRRRLAALPDPLALPTDRPRPAHRDLSGATIHRDVPKAVVDRLHAVGRASGATTYMTMLAAYLVLLHRYTGDSDLIVGASVSGRVRPELQRMIGMLVNVVPIRATVTGRESFQTLLPQVRDRVAEALEHQGVPFAVVVRETSPTHSPSQPPLAQVGFNMPTQENTAYRVRPALPITPQGSLLDFTVHVVPAAQGALRVELEYSTALFDESTATDLLTTYVELVDRLTADPALAVGRVPLTARSAVTGGSETPPALLPELVAAQAARTPDAVAVEDGGTSLTYRELLDQVQSLAARLAERGVGPETPVGVHLPRGAAAVVALLAVWRAGGCYVPLDPEHPRARIETIVADAGVRTLLAAPADAGRLAELGVEVLTVDESARGVPFPQVRLAAGHAAYVMYTSGSTGRPKGVVVTHGGIANRVWWPVNRLGLGASDRVLQKTALTFDAAGWEMFGPLISGGTVVVAPPDAPRDAAVMLRAVAEGAVTVLQVVPSVLRQLLAADGWAGCTSLRLLFSAGEPLTGELCAQVRDRVDVTIVNTYGPTECAIDVTAYRWPQEQSRGPVPIGSPLDGLRAVLLGRDGELVPRGAVGQLYVGGVNVGRGYVGRPDLTAARFVPDPYGPPGSRMYHTGDLARQRSGGEFEFVGRADDQIKINGVRVEPGEVERALETHPPVRAAVVLGRPRPDGGRQLVAFLVTDAAIETGALRAHLRRTLPEAMLPALFVRVDAIPTTSSGKIDAVALLNGVPDGLPPGERALPTDELEQVVAQEWATVLATADTVGRHDDFFALGGHSLQLGELAARLRTRTGGAVSLAQLYQATTVADQADLLRRDAAVAGNGTDAADRPAAPEIEVLPRNGLLPLSAGQQRMWMAEQLSPGSPEQMVPVVVPLPAQMTLTEVSAALARVVERHEILRTRYEMVDEQLTQVVDPPAPVEIQLVEATGADAVTRQIRELTQRSFDLATDPVLRARLVRSGPDRQSLVLLVHHIAWDGVSTQILAAELSSPGPAAAPAVQYADYAAWQSSWLAGPQAASGLEHWQRLLRGARATELPTDLPRPAHWQGRGALYVFRVPPPVAAPFVQVGQQLGATPFMTFLAAFNCLLAELTGTREIVVGAPVAGRTNPAVEKLIGYFANILVLRTEVDPGDDFRAVLRRTRESSLAAYAHQDIPFDRVLDSLRIARDRSRNPLFQIMFEVGQERPSYLPDLPEQLDLLPLPWPTAIYDLTVTLSEEPDGGYLGLVEYSTDLFRPASIERLIRRYRHLLQQVATDPDASVGGLAARTLPELLGRQAAARPDAVAVEQGGDRLTYGELARRVSVAAARLRAAGVGPESTVAVCLPRGLDLIVTALAVMAAGGVHAPLDVTGPGARLASIVASMDPAVVVVTPDAVGSVPSGGPAVLVPEDLRTSAPTDDGGVRRPGAGDRPDTALAGQLAYLIHTSGSTGEPKGVQVEHGAFLAHCEDVALRYGLAATDRILTTSPPFVDVAMEHLGMTLVSGATLVLAAAGGWSPADLPDLVAATRVTFLDLPPMAWRDMLDRVVKADSRLDTLRAVNIGTDVVYAEDVHRWHELGIDARFIACYGPTEAVVTSTLYEVTEARAAGLPHGAVVPIGTEVGRTVGYVLDEQLRQVRPGARGELFLGGGLARGYHGRPSLTAERFLPDPFSTVPGARMYRTGDVVSRNAEGVLDFHGRADRQVKINGFRVEPAEVEACLLTHPGIRAASVTAATRGGAAQLVGYVVAADPTPPDARDLGAYLRARLPEAMVPRHWVFLAELPKSGAGKVDLRALPPIAAEAGDDEGERTGEASAEATVEDLIAEIWCAVLGLPAVEHDADFFAIGGNSLLATRVRTRIQDLFAVTIPLGDLFGATTVGQQVELVTRLVVDEVDALPEDEVAALLLDQDEPGERR</sequence>
<organism evidence="6 7">
    <name type="scientific">Micromonospora echinofusca</name>
    <dbReference type="NCBI Taxonomy" id="47858"/>
    <lineage>
        <taxon>Bacteria</taxon>
        <taxon>Bacillati</taxon>
        <taxon>Actinomycetota</taxon>
        <taxon>Actinomycetes</taxon>
        <taxon>Micromonosporales</taxon>
        <taxon>Micromonosporaceae</taxon>
        <taxon>Micromonospora</taxon>
    </lineage>
</organism>
<dbReference type="PROSITE" id="PS00455">
    <property type="entry name" value="AMP_BINDING"/>
    <property type="match status" value="2"/>
</dbReference>
<dbReference type="EMBL" id="LT607733">
    <property type="protein sequence ID" value="SCG18824.1"/>
    <property type="molecule type" value="Genomic_DNA"/>
</dbReference>
<dbReference type="SMART" id="SM00823">
    <property type="entry name" value="PKS_PP"/>
    <property type="match status" value="2"/>
</dbReference>
<dbReference type="FunFam" id="3.40.50.980:FF:000001">
    <property type="entry name" value="Non-ribosomal peptide synthetase"/>
    <property type="match status" value="1"/>
</dbReference>
<dbReference type="Gene3D" id="3.30.300.30">
    <property type="match status" value="2"/>
</dbReference>
<dbReference type="Gene3D" id="1.10.1200.10">
    <property type="entry name" value="ACP-like"/>
    <property type="match status" value="2"/>
</dbReference>
<proteinExistence type="predicted"/>
<dbReference type="Gene3D" id="3.30.559.10">
    <property type="entry name" value="Chloramphenicol acetyltransferase-like domain"/>
    <property type="match status" value="2"/>
</dbReference>
<dbReference type="GO" id="GO:0008610">
    <property type="term" value="P:lipid biosynthetic process"/>
    <property type="evidence" value="ECO:0007669"/>
    <property type="project" value="UniProtKB-ARBA"/>
</dbReference>
<dbReference type="PANTHER" id="PTHR45527:SF1">
    <property type="entry name" value="FATTY ACID SYNTHASE"/>
    <property type="match status" value="1"/>
</dbReference>
<dbReference type="Pfam" id="PF00550">
    <property type="entry name" value="PP-binding"/>
    <property type="match status" value="2"/>
</dbReference>
<dbReference type="PROSITE" id="PS00012">
    <property type="entry name" value="PHOSPHOPANTETHEINE"/>
    <property type="match status" value="1"/>
</dbReference>
<dbReference type="FunFam" id="3.40.50.12780:FF:000012">
    <property type="entry name" value="Non-ribosomal peptide synthetase"/>
    <property type="match status" value="1"/>
</dbReference>
<evidence type="ECO:0000313" key="6">
    <source>
        <dbReference type="EMBL" id="SCG18824.1"/>
    </source>
</evidence>
<keyword evidence="7" id="KW-1185">Reference proteome</keyword>
<comment type="cofactor">
    <cofactor evidence="1">
        <name>pantetheine 4'-phosphate</name>
        <dbReference type="ChEBI" id="CHEBI:47942"/>
    </cofactor>
</comment>
<keyword evidence="2" id="KW-0596">Phosphopantetheine</keyword>
<dbReference type="PANTHER" id="PTHR45527">
    <property type="entry name" value="NONRIBOSOMAL PEPTIDE SYNTHETASE"/>
    <property type="match status" value="1"/>
</dbReference>
<dbReference type="InterPro" id="IPR045851">
    <property type="entry name" value="AMP-bd_C_sf"/>
</dbReference>
<dbReference type="InterPro" id="IPR023213">
    <property type="entry name" value="CAT-like_dom_sf"/>
</dbReference>
<dbReference type="Pfam" id="PF00501">
    <property type="entry name" value="AMP-binding"/>
    <property type="match status" value="2"/>
</dbReference>
<evidence type="ECO:0000256" key="2">
    <source>
        <dbReference type="ARBA" id="ARBA00022450"/>
    </source>
</evidence>
<dbReference type="GeneID" id="95804847"/>
<dbReference type="GO" id="GO:0003824">
    <property type="term" value="F:catalytic activity"/>
    <property type="evidence" value="ECO:0007669"/>
    <property type="project" value="InterPro"/>
</dbReference>
<dbReference type="Pfam" id="PF13193">
    <property type="entry name" value="AMP-binding_C"/>
    <property type="match status" value="2"/>
</dbReference>
<evidence type="ECO:0000313" key="7">
    <source>
        <dbReference type="Proteomes" id="UP000198251"/>
    </source>
</evidence>
<name>A0A1C5GG93_MICEH</name>
<evidence type="ECO:0000256" key="1">
    <source>
        <dbReference type="ARBA" id="ARBA00001957"/>
    </source>
</evidence>
<dbReference type="InterPro" id="IPR036736">
    <property type="entry name" value="ACP-like_sf"/>
</dbReference>
<dbReference type="NCBIfam" id="TIGR01733">
    <property type="entry name" value="AA-adenyl-dom"/>
    <property type="match status" value="2"/>
</dbReference>
<dbReference type="InterPro" id="IPR020806">
    <property type="entry name" value="PKS_PP-bd"/>
</dbReference>
<dbReference type="InterPro" id="IPR000873">
    <property type="entry name" value="AMP-dep_synth/lig_dom"/>
</dbReference>
<dbReference type="InterPro" id="IPR025110">
    <property type="entry name" value="AMP-bd_C"/>
</dbReference>
<dbReference type="CDD" id="cd05930">
    <property type="entry name" value="A_NRPS"/>
    <property type="match status" value="2"/>
</dbReference>
<dbReference type="GO" id="GO:0044550">
    <property type="term" value="P:secondary metabolite biosynthetic process"/>
    <property type="evidence" value="ECO:0007669"/>
    <property type="project" value="TreeGrafter"/>
</dbReference>
<gene>
    <name evidence="6" type="ORF">GA0070610_5177</name>
</gene>
<reference evidence="6 7" key="1">
    <citation type="submission" date="2016-06" db="EMBL/GenBank/DDBJ databases">
        <authorList>
            <person name="Kjaerup R.B."/>
            <person name="Dalgaard T.S."/>
            <person name="Juul-Madsen H.R."/>
        </authorList>
    </citation>
    <scope>NUCLEOTIDE SEQUENCE [LARGE SCALE GENOMIC DNA]</scope>
    <source>
        <strain evidence="6 7">DSM 43913</strain>
    </source>
</reference>
<evidence type="ECO:0000256" key="3">
    <source>
        <dbReference type="ARBA" id="ARBA00022553"/>
    </source>
</evidence>
<dbReference type="InterPro" id="IPR020845">
    <property type="entry name" value="AMP-binding_CS"/>
</dbReference>
<feature type="domain" description="Carrier" evidence="5">
    <location>
        <begin position="975"/>
        <end position="1051"/>
    </location>
</feature>
<keyword evidence="3" id="KW-0597">Phosphoprotein</keyword>
<protein>
    <submittedName>
        <fullName evidence="6">Amino acid adenylation domain-containing protein</fullName>
    </submittedName>
</protein>
<feature type="region of interest" description="Disordered" evidence="4">
    <location>
        <begin position="1612"/>
        <end position="1640"/>
    </location>
</feature>
<dbReference type="Gene3D" id="3.30.559.30">
    <property type="entry name" value="Nonribosomal peptide synthetase, condensation domain"/>
    <property type="match status" value="2"/>
</dbReference>